<protein>
    <submittedName>
        <fullName evidence="3">Putative permease</fullName>
    </submittedName>
</protein>
<dbReference type="Proteomes" id="UP000002222">
    <property type="component" value="Chromosome"/>
</dbReference>
<evidence type="ECO:0000313" key="4">
    <source>
        <dbReference type="Proteomes" id="UP000002222"/>
    </source>
</evidence>
<dbReference type="eggNOG" id="ENOG50339N0">
    <property type="taxonomic scope" value="Bacteria"/>
</dbReference>
<dbReference type="InterPro" id="IPR058058">
    <property type="entry name" value="CBU_0592-like"/>
</dbReference>
<reference evidence="3 4" key="2">
    <citation type="journal article" date="2010" name="Stand. Genomic Sci.">
        <title>Complete genome sequence of Sulfurospirillum deleyianum type strain (5175).</title>
        <authorList>
            <person name="Sikorski J."/>
            <person name="Lapidus A."/>
            <person name="Copeland A."/>
            <person name="Glavina Del Rio T."/>
            <person name="Nolan M."/>
            <person name="Lucas S."/>
            <person name="Chen F."/>
            <person name="Tice H."/>
            <person name="Cheng J.F."/>
            <person name="Saunders E."/>
            <person name="Bruce D."/>
            <person name="Goodwin L."/>
            <person name="Pitluck S."/>
            <person name="Ovchinnikova G."/>
            <person name="Pati A."/>
            <person name="Ivanova N."/>
            <person name="Mavromatis K."/>
            <person name="Chen A."/>
            <person name="Palaniappan K."/>
            <person name="Chain P."/>
            <person name="Land M."/>
            <person name="Hauser L."/>
            <person name="Chang Y.J."/>
            <person name="Jeffries C.D."/>
            <person name="Brettin T."/>
            <person name="Detter J.C."/>
            <person name="Han C."/>
            <person name="Rohde M."/>
            <person name="Lang E."/>
            <person name="Spring S."/>
            <person name="Goker M."/>
            <person name="Bristow J."/>
            <person name="Eisen J.A."/>
            <person name="Markowitz V."/>
            <person name="Hugenholtz P."/>
            <person name="Kyrpides N.C."/>
            <person name="Klenk H.P."/>
        </authorList>
    </citation>
    <scope>NUCLEOTIDE SEQUENCE [LARGE SCALE GENOMIC DNA]</scope>
    <source>
        <strain evidence="4">ATCC 51133 / DSM 6946 / 5175</strain>
    </source>
</reference>
<dbReference type="HOGENOM" id="CLU_160525_0_1_7"/>
<evidence type="ECO:0000256" key="1">
    <source>
        <dbReference type="SAM" id="Phobius"/>
    </source>
</evidence>
<dbReference type="RefSeq" id="WP_012856513.1">
    <property type="nucleotide sequence ID" value="NC_013512.1"/>
</dbReference>
<keyword evidence="1" id="KW-0472">Membrane</keyword>
<keyword evidence="1" id="KW-1133">Transmembrane helix</keyword>
<dbReference type="STRING" id="525898.Sdel_0712"/>
<organism evidence="3 4">
    <name type="scientific">Sulfurospirillum deleyianum (strain ATCC 51133 / DSM 6946 / 5175)</name>
    <dbReference type="NCBI Taxonomy" id="525898"/>
    <lineage>
        <taxon>Bacteria</taxon>
        <taxon>Pseudomonadati</taxon>
        <taxon>Campylobacterota</taxon>
        <taxon>Epsilonproteobacteria</taxon>
        <taxon>Campylobacterales</taxon>
        <taxon>Sulfurospirillaceae</taxon>
        <taxon>Sulfurospirillum</taxon>
    </lineage>
</organism>
<keyword evidence="4" id="KW-1185">Reference proteome</keyword>
<feature type="transmembrane region" description="Helical" evidence="1">
    <location>
        <begin position="6"/>
        <end position="22"/>
    </location>
</feature>
<dbReference type="KEGG" id="sdl:Sdel_0712"/>
<name>D1B0X7_SULD5</name>
<evidence type="ECO:0000259" key="2">
    <source>
        <dbReference type="Pfam" id="PF26604"/>
    </source>
</evidence>
<gene>
    <name evidence="3" type="ordered locus">Sdel_0712</name>
</gene>
<dbReference type="NCBIfam" id="NF047864">
    <property type="entry name" value="CBU_0592_membra"/>
    <property type="match status" value="1"/>
</dbReference>
<dbReference type="AlphaFoldDB" id="D1B0X7"/>
<keyword evidence="1" id="KW-0812">Transmembrane</keyword>
<dbReference type="OrthoDB" id="5347797at2"/>
<reference evidence="4" key="1">
    <citation type="submission" date="2009-11" db="EMBL/GenBank/DDBJ databases">
        <title>The complete genome of Sulfurospirillum deleyianum DSM 6946.</title>
        <authorList>
            <consortium name="US DOE Joint Genome Institute (JGI-PGF)"/>
            <person name="Lucas S."/>
            <person name="Copeland A."/>
            <person name="Lapidus A."/>
            <person name="Glavina del Rio T."/>
            <person name="Dalin E."/>
            <person name="Tice H."/>
            <person name="Bruce D."/>
            <person name="Goodwin L."/>
            <person name="Pitluck S."/>
            <person name="Kyrpides N."/>
            <person name="Mavromatis K."/>
            <person name="Ivanova N."/>
            <person name="Ovchinnikova G."/>
            <person name="Munk A.C."/>
            <person name="Lu M."/>
            <person name="Brettin T."/>
            <person name="Detter J.C."/>
            <person name="Han C."/>
            <person name="Tapia R."/>
            <person name="Larimer F."/>
            <person name="Land M."/>
            <person name="Hauser L."/>
            <person name="Markowitz V."/>
            <person name="Cheng J.F."/>
            <person name="Hugenholtz P."/>
            <person name="Woyke T."/>
            <person name="Wu D."/>
            <person name="Aumann P."/>
            <person name="Schneider S."/>
            <person name="Lang E."/>
            <person name="Spring S."/>
            <person name="Klenk H.P."/>
            <person name="Eisen J.A."/>
        </authorList>
    </citation>
    <scope>NUCLEOTIDE SEQUENCE [LARGE SCALE GENOMIC DNA]</scope>
    <source>
        <strain evidence="4">ATCC 51133 / DSM 6946 / 5175</strain>
    </source>
</reference>
<proteinExistence type="predicted"/>
<accession>D1B0X7</accession>
<feature type="transmembrane region" description="Helical" evidence="1">
    <location>
        <begin position="57"/>
        <end position="73"/>
    </location>
</feature>
<sequence>MDIYHVIGTLGMVLVVYAYFLLQSHKVTSHDAKFQYLNLVGAILLIISLCFHFNLGSFLIEVFWIVITIYGILKRRHQNSL</sequence>
<dbReference type="Pfam" id="PF26604">
    <property type="entry name" value="CBU_0592"/>
    <property type="match status" value="1"/>
</dbReference>
<evidence type="ECO:0000313" key="3">
    <source>
        <dbReference type="EMBL" id="ACZ11747.1"/>
    </source>
</evidence>
<dbReference type="EMBL" id="CP001816">
    <property type="protein sequence ID" value="ACZ11747.1"/>
    <property type="molecule type" value="Genomic_DNA"/>
</dbReference>
<feature type="domain" description="CBU-0592-like" evidence="2">
    <location>
        <begin position="4"/>
        <end position="75"/>
    </location>
</feature>